<dbReference type="Pfam" id="PF01555">
    <property type="entry name" value="N6_N4_Mtase"/>
    <property type="match status" value="1"/>
</dbReference>
<comment type="similarity">
    <text evidence="1 4">Belongs to the N(4)/N(6)-methyltransferase family.</text>
</comment>
<dbReference type="REBASE" id="62015">
    <property type="entry name" value="M.MaeEPBORF856P"/>
</dbReference>
<dbReference type="PRINTS" id="PR00508">
    <property type="entry name" value="S21N4MTFRASE"/>
</dbReference>
<dbReference type="GO" id="GO:0008170">
    <property type="term" value="F:N-methyltransferase activity"/>
    <property type="evidence" value="ECO:0007669"/>
    <property type="project" value="InterPro"/>
</dbReference>
<protein>
    <recommendedName>
        <fullName evidence="4">Methyltransferase</fullName>
        <ecNumber evidence="4">2.1.1.-</ecNumber>
    </recommendedName>
</protein>
<gene>
    <name evidence="6" type="ORF">A11S_856</name>
</gene>
<dbReference type="EC" id="2.1.1.-" evidence="4"/>
<dbReference type="InterPro" id="IPR029063">
    <property type="entry name" value="SAM-dependent_MTases_sf"/>
</dbReference>
<evidence type="ECO:0000256" key="1">
    <source>
        <dbReference type="ARBA" id="ARBA00006594"/>
    </source>
</evidence>
<evidence type="ECO:0000256" key="3">
    <source>
        <dbReference type="ARBA" id="ARBA00022679"/>
    </source>
</evidence>
<dbReference type="InterPro" id="IPR015840">
    <property type="entry name" value="DNA_MeTrfase_ParB"/>
</dbReference>
<proteinExistence type="inferred from homology"/>
<evidence type="ECO:0000256" key="4">
    <source>
        <dbReference type="RuleBase" id="RU362026"/>
    </source>
</evidence>
<dbReference type="RefSeq" id="WP_015467228.1">
    <property type="nucleotide sequence ID" value="NC_020812.1"/>
</dbReference>
<dbReference type="GO" id="GO:0003677">
    <property type="term" value="F:DNA binding"/>
    <property type="evidence" value="ECO:0007669"/>
    <property type="project" value="InterPro"/>
</dbReference>
<dbReference type="SUPFAM" id="SSF53335">
    <property type="entry name" value="S-adenosyl-L-methionine-dependent methyltransferases"/>
    <property type="match status" value="1"/>
</dbReference>
<accession>M4VWV3</accession>
<sequence>MRTRNNIATILKDYAVQQWPIDELNVSSKNPRKITEKQKDKASSLVHATGFMMPIVVDQKKQVVIGHEWLEAAKILGLDDVPVIHLSDLSEADARALRIGYPKIIDLGEWDVTILAEEFEIMLNDKIDLSTTGFDLPEIDIILSEGRSENNDKDNEIVEIAPSQEAVSKLGDLWLLGKHRILCGSATDPESYKILMGDQVAQAIISDPPYNVPNQGHTGGRGTVKHREFPQAHGEMTEGQFIEFLSQYLTSSTHHLCEGGLVYSFMDWRHEYEMLSASRSADLQKINLVIWNKNNGGMGSLYRSKHELVYVLKKGKAKHINNVELGKNGRYRTNVWDYAGVNSFKKDRMKELSTHPTVKPVEMIADAILDCTHLNQIVLDPFSGSGTIFIACEKTNRIGYGMDLDPLYVDAAIRRWEAHTGQNAIHATSKKAFSACQSIRSKRRTRG</sequence>
<feature type="domain" description="DNA methylase N-4/N-6" evidence="5">
    <location>
        <begin position="202"/>
        <end position="413"/>
    </location>
</feature>
<dbReference type="OrthoDB" id="7806498at2"/>
<dbReference type="Proteomes" id="UP000011932">
    <property type="component" value="Chromosome"/>
</dbReference>
<dbReference type="EMBL" id="CP003538">
    <property type="protein sequence ID" value="AGH97679.1"/>
    <property type="molecule type" value="Genomic_DNA"/>
</dbReference>
<dbReference type="KEGG" id="man:A11S_856"/>
<dbReference type="PROSITE" id="PS00092">
    <property type="entry name" value="N6_MTASE"/>
    <property type="match status" value="1"/>
</dbReference>
<dbReference type="InterPro" id="IPR001091">
    <property type="entry name" value="RM_Methyltransferase"/>
</dbReference>
<organism evidence="6 7">
    <name type="scientific">Micavibrio aeruginosavorus EPB</name>
    <dbReference type="NCBI Taxonomy" id="349215"/>
    <lineage>
        <taxon>Bacteria</taxon>
        <taxon>Pseudomonadati</taxon>
        <taxon>Bdellovibrionota</taxon>
        <taxon>Bdellovibrionia</taxon>
        <taxon>Bdellovibrionales</taxon>
        <taxon>Pseudobdellovibrionaceae</taxon>
        <taxon>Micavibrio</taxon>
    </lineage>
</organism>
<evidence type="ECO:0000313" key="6">
    <source>
        <dbReference type="EMBL" id="AGH97679.1"/>
    </source>
</evidence>
<evidence type="ECO:0000313" key="7">
    <source>
        <dbReference type="Proteomes" id="UP000011932"/>
    </source>
</evidence>
<dbReference type="InterPro" id="IPR002941">
    <property type="entry name" value="DNA_methylase_N4/N6"/>
</dbReference>
<dbReference type="AlphaFoldDB" id="M4VWV3"/>
<dbReference type="HOGENOM" id="CLU_024927_0_0_5"/>
<reference evidence="6 7" key="1">
    <citation type="journal article" date="2013" name="ISME J.">
        <title>By their genes ye shall know them: genomic signatures of predatory bacteria.</title>
        <authorList>
            <person name="Pasternak Z."/>
            <person name="Pietrokovski S."/>
            <person name="Rotem O."/>
            <person name="Gophna U."/>
            <person name="Lurie-Weinberger M.N."/>
            <person name="Jurkevitch E."/>
        </authorList>
    </citation>
    <scope>NUCLEOTIDE SEQUENCE [LARGE SCALE GENOMIC DNA]</scope>
    <source>
        <strain evidence="6">EPB</strain>
    </source>
</reference>
<dbReference type="InterPro" id="IPR036086">
    <property type="entry name" value="ParB/Sulfiredoxin_sf"/>
</dbReference>
<keyword evidence="3" id="KW-0808">Transferase</keyword>
<evidence type="ECO:0000259" key="5">
    <source>
        <dbReference type="Pfam" id="PF01555"/>
    </source>
</evidence>
<dbReference type="InterPro" id="IPR002052">
    <property type="entry name" value="DNA_methylase_N6_adenine_CS"/>
</dbReference>
<evidence type="ECO:0000256" key="2">
    <source>
        <dbReference type="ARBA" id="ARBA00022603"/>
    </source>
</evidence>
<dbReference type="PATRIC" id="fig|349215.9.peg.832"/>
<name>M4VWV3_9BACT</name>
<dbReference type="GO" id="GO:0032259">
    <property type="term" value="P:methylation"/>
    <property type="evidence" value="ECO:0007669"/>
    <property type="project" value="UniProtKB-KW"/>
</dbReference>
<dbReference type="Gene3D" id="3.90.1530.10">
    <property type="entry name" value="Conserved hypothetical protein from pyrococcus furiosus pfu- 392566-001, ParB domain"/>
    <property type="match status" value="1"/>
</dbReference>
<keyword evidence="2" id="KW-0489">Methyltransferase</keyword>
<dbReference type="PIRSF" id="PIRSF036758">
    <property type="entry name" value="Aden_M_ParB"/>
    <property type="match status" value="1"/>
</dbReference>
<dbReference type="SUPFAM" id="SSF110849">
    <property type="entry name" value="ParB/Sulfiredoxin"/>
    <property type="match status" value="1"/>
</dbReference>
<dbReference type="STRING" id="349215.A11S_856"/>
<dbReference type="Gene3D" id="3.40.50.150">
    <property type="entry name" value="Vaccinia Virus protein VP39"/>
    <property type="match status" value="1"/>
</dbReference>